<dbReference type="AlphaFoldDB" id="A0A840BRF0"/>
<comment type="caution">
    <text evidence="1">The sequence shown here is derived from an EMBL/GenBank/DDBJ whole genome shotgun (WGS) entry which is preliminary data.</text>
</comment>
<evidence type="ECO:0000313" key="2">
    <source>
        <dbReference type="Proteomes" id="UP000577362"/>
    </source>
</evidence>
<reference evidence="1 2" key="1">
    <citation type="submission" date="2020-08" db="EMBL/GenBank/DDBJ databases">
        <title>Genomic Encyclopedia of Type Strains, Phase IV (KMG-IV): sequencing the most valuable type-strain genomes for metagenomic binning, comparative biology and taxonomic classification.</title>
        <authorList>
            <person name="Goeker M."/>
        </authorList>
    </citation>
    <scope>NUCLEOTIDE SEQUENCE [LARGE SCALE GENOMIC DNA]</scope>
    <source>
        <strain evidence="1 2">DSM 103737</strain>
    </source>
</reference>
<evidence type="ECO:0000313" key="1">
    <source>
        <dbReference type="EMBL" id="MBB4016021.1"/>
    </source>
</evidence>
<protein>
    <submittedName>
        <fullName evidence="1">Uncharacterized protein</fullName>
    </submittedName>
</protein>
<gene>
    <name evidence="1" type="ORF">GGR16_001027</name>
</gene>
<proteinExistence type="predicted"/>
<accession>A0A840BRF0</accession>
<dbReference type="Proteomes" id="UP000577362">
    <property type="component" value="Unassembled WGS sequence"/>
</dbReference>
<dbReference type="EMBL" id="JACIEN010000001">
    <property type="protein sequence ID" value="MBB4016021.1"/>
    <property type="molecule type" value="Genomic_DNA"/>
</dbReference>
<sequence length="34" mass="3546">MSLGLFGEHVGTTPAGAEYRPGAAAVLRDERRGC</sequence>
<keyword evidence="2" id="KW-1185">Reference proteome</keyword>
<organism evidence="1 2">
    <name type="scientific">Chelatococcus caeni</name>
    <dbReference type="NCBI Taxonomy" id="1348468"/>
    <lineage>
        <taxon>Bacteria</taxon>
        <taxon>Pseudomonadati</taxon>
        <taxon>Pseudomonadota</taxon>
        <taxon>Alphaproteobacteria</taxon>
        <taxon>Hyphomicrobiales</taxon>
        <taxon>Chelatococcaceae</taxon>
        <taxon>Chelatococcus</taxon>
    </lineage>
</organism>
<name>A0A840BRF0_9HYPH</name>